<evidence type="ECO:0000256" key="1">
    <source>
        <dbReference type="ARBA" id="ARBA00023015"/>
    </source>
</evidence>
<dbReference type="SUPFAM" id="SSF46689">
    <property type="entry name" value="Homeodomain-like"/>
    <property type="match status" value="1"/>
</dbReference>
<keyword evidence="1" id="KW-0805">Transcription regulation</keyword>
<dbReference type="InterPro" id="IPR036271">
    <property type="entry name" value="Tet_transcr_reg_TetR-rel_C_sf"/>
</dbReference>
<accession>A0ABP6Q9M2</accession>
<keyword evidence="7" id="KW-1185">Reference proteome</keyword>
<gene>
    <name evidence="6" type="ORF">GCM10010468_22020</name>
</gene>
<keyword evidence="3" id="KW-0804">Transcription</keyword>
<protein>
    <submittedName>
        <fullName evidence="6">TetR/AcrR family transcriptional regulator</fullName>
    </submittedName>
</protein>
<reference evidence="7" key="1">
    <citation type="journal article" date="2019" name="Int. J. Syst. Evol. Microbiol.">
        <title>The Global Catalogue of Microorganisms (GCM) 10K type strain sequencing project: providing services to taxonomists for standard genome sequencing and annotation.</title>
        <authorList>
            <consortium name="The Broad Institute Genomics Platform"/>
            <consortium name="The Broad Institute Genome Sequencing Center for Infectious Disease"/>
            <person name="Wu L."/>
            <person name="Ma J."/>
        </authorList>
    </citation>
    <scope>NUCLEOTIDE SEQUENCE [LARGE SCALE GENOMIC DNA]</scope>
    <source>
        <strain evidence="7">JCM 9377</strain>
    </source>
</reference>
<dbReference type="InterPro" id="IPR001647">
    <property type="entry name" value="HTH_TetR"/>
</dbReference>
<evidence type="ECO:0000256" key="2">
    <source>
        <dbReference type="ARBA" id="ARBA00023125"/>
    </source>
</evidence>
<dbReference type="Pfam" id="PF00440">
    <property type="entry name" value="TetR_N"/>
    <property type="match status" value="1"/>
</dbReference>
<evidence type="ECO:0000313" key="6">
    <source>
        <dbReference type="EMBL" id="GAA3206511.1"/>
    </source>
</evidence>
<feature type="domain" description="HTH tetR-type" evidence="5">
    <location>
        <begin position="8"/>
        <end position="68"/>
    </location>
</feature>
<dbReference type="RefSeq" id="WP_344825733.1">
    <property type="nucleotide sequence ID" value="NZ_BAAAUV010000005.1"/>
</dbReference>
<dbReference type="PROSITE" id="PS50977">
    <property type="entry name" value="HTH_TETR_2"/>
    <property type="match status" value="1"/>
</dbReference>
<dbReference type="PANTHER" id="PTHR30055">
    <property type="entry name" value="HTH-TYPE TRANSCRIPTIONAL REGULATOR RUTR"/>
    <property type="match status" value="1"/>
</dbReference>
<dbReference type="EMBL" id="BAAAUV010000005">
    <property type="protein sequence ID" value="GAA3206511.1"/>
    <property type="molecule type" value="Genomic_DNA"/>
</dbReference>
<keyword evidence="2 4" id="KW-0238">DNA-binding</keyword>
<sequence>MGPGRPRTVGDAAILRAAVEVIGRDGPGALTLGAVAKEAGVVPGTLVQRFGSKRGLLLAIARAGARAPVRFPRDGGSALAALTAGIIASMAPMDTPVAFAHHLAFLCMDLTDPEFHGFALAAHEATGEAIAGLLGQALDEGELCPGTDVTALAATVQAVAVGAGVTWALDRRSGLAARLTAQIEAVIAPHRETS</sequence>
<evidence type="ECO:0000256" key="3">
    <source>
        <dbReference type="ARBA" id="ARBA00023163"/>
    </source>
</evidence>
<dbReference type="Proteomes" id="UP001501237">
    <property type="component" value="Unassembled WGS sequence"/>
</dbReference>
<evidence type="ECO:0000256" key="4">
    <source>
        <dbReference type="PROSITE-ProRule" id="PRU00335"/>
    </source>
</evidence>
<evidence type="ECO:0000313" key="7">
    <source>
        <dbReference type="Proteomes" id="UP001501237"/>
    </source>
</evidence>
<evidence type="ECO:0000259" key="5">
    <source>
        <dbReference type="PROSITE" id="PS50977"/>
    </source>
</evidence>
<comment type="caution">
    <text evidence="6">The sequence shown here is derived from an EMBL/GenBank/DDBJ whole genome shotgun (WGS) entry which is preliminary data.</text>
</comment>
<dbReference type="InterPro" id="IPR009057">
    <property type="entry name" value="Homeodomain-like_sf"/>
</dbReference>
<proteinExistence type="predicted"/>
<dbReference type="PANTHER" id="PTHR30055:SF238">
    <property type="entry name" value="MYCOFACTOCIN BIOSYNTHESIS TRANSCRIPTIONAL REGULATOR MFTR-RELATED"/>
    <property type="match status" value="1"/>
</dbReference>
<dbReference type="SUPFAM" id="SSF48498">
    <property type="entry name" value="Tetracyclin repressor-like, C-terminal domain"/>
    <property type="match status" value="1"/>
</dbReference>
<dbReference type="Gene3D" id="1.10.357.10">
    <property type="entry name" value="Tetracycline Repressor, domain 2"/>
    <property type="match status" value="1"/>
</dbReference>
<dbReference type="PRINTS" id="PR00455">
    <property type="entry name" value="HTHTETR"/>
</dbReference>
<organism evidence="6 7">
    <name type="scientific">Actinocorallia longicatena</name>
    <dbReference type="NCBI Taxonomy" id="111803"/>
    <lineage>
        <taxon>Bacteria</taxon>
        <taxon>Bacillati</taxon>
        <taxon>Actinomycetota</taxon>
        <taxon>Actinomycetes</taxon>
        <taxon>Streptosporangiales</taxon>
        <taxon>Thermomonosporaceae</taxon>
        <taxon>Actinocorallia</taxon>
    </lineage>
</organism>
<feature type="DNA-binding region" description="H-T-H motif" evidence="4">
    <location>
        <begin position="31"/>
        <end position="50"/>
    </location>
</feature>
<dbReference type="InterPro" id="IPR050109">
    <property type="entry name" value="HTH-type_TetR-like_transc_reg"/>
</dbReference>
<name>A0ABP6Q9M2_9ACTN</name>